<sequence>MASQHDASITMYLGSSVSLWVKMSKMLAHVVYCQHLLPRDLPSPLYGLRHPAFLIAPFQQWLSSCHSLKKAKFVECTTNLVRRFSHPSCGSSHLLQSYHKPF</sequence>
<gene>
    <name evidence="1" type="ORF">AMECASPLE_011675</name>
</gene>
<organism evidence="1 2">
    <name type="scientific">Ameca splendens</name>
    <dbReference type="NCBI Taxonomy" id="208324"/>
    <lineage>
        <taxon>Eukaryota</taxon>
        <taxon>Metazoa</taxon>
        <taxon>Chordata</taxon>
        <taxon>Craniata</taxon>
        <taxon>Vertebrata</taxon>
        <taxon>Euteleostomi</taxon>
        <taxon>Actinopterygii</taxon>
        <taxon>Neopterygii</taxon>
        <taxon>Teleostei</taxon>
        <taxon>Neoteleostei</taxon>
        <taxon>Acanthomorphata</taxon>
        <taxon>Ovalentaria</taxon>
        <taxon>Atherinomorphae</taxon>
        <taxon>Cyprinodontiformes</taxon>
        <taxon>Goodeidae</taxon>
        <taxon>Ameca</taxon>
    </lineage>
</organism>
<protein>
    <submittedName>
        <fullName evidence="1">Uncharacterized protein</fullName>
    </submittedName>
</protein>
<reference evidence="1 2" key="1">
    <citation type="submission" date="2021-06" db="EMBL/GenBank/DDBJ databases">
        <authorList>
            <person name="Palmer J.M."/>
        </authorList>
    </citation>
    <scope>NUCLEOTIDE SEQUENCE [LARGE SCALE GENOMIC DNA]</scope>
    <source>
        <strain evidence="1 2">AS_MEX2019</strain>
        <tissue evidence="1">Muscle</tissue>
    </source>
</reference>
<dbReference type="EMBL" id="JAHRIP010047734">
    <property type="protein sequence ID" value="MEQ2299060.1"/>
    <property type="molecule type" value="Genomic_DNA"/>
</dbReference>
<dbReference type="Proteomes" id="UP001469553">
    <property type="component" value="Unassembled WGS sequence"/>
</dbReference>
<proteinExistence type="predicted"/>
<evidence type="ECO:0000313" key="2">
    <source>
        <dbReference type="Proteomes" id="UP001469553"/>
    </source>
</evidence>
<accession>A0ABV0Z083</accession>
<name>A0ABV0Z083_9TELE</name>
<keyword evidence="2" id="KW-1185">Reference proteome</keyword>
<evidence type="ECO:0000313" key="1">
    <source>
        <dbReference type="EMBL" id="MEQ2299060.1"/>
    </source>
</evidence>
<comment type="caution">
    <text evidence="1">The sequence shown here is derived from an EMBL/GenBank/DDBJ whole genome shotgun (WGS) entry which is preliminary data.</text>
</comment>